<keyword evidence="3 4" id="KW-0546">Nucleotide metabolism</keyword>
<keyword evidence="6" id="KW-1185">Reference proteome</keyword>
<name>A0ABX1GIX0_9GAMM</name>
<reference evidence="5 6" key="1">
    <citation type="submission" date="2020-04" db="EMBL/GenBank/DDBJ databases">
        <authorList>
            <person name="Yoon J."/>
        </authorList>
    </citation>
    <scope>NUCLEOTIDE SEQUENCE [LARGE SCALE GENOMIC DNA]</scope>
    <source>
        <strain evidence="5 6">KMU-166</strain>
    </source>
</reference>
<dbReference type="HAMAP" id="MF_00528">
    <property type="entry name" value="Maf"/>
    <property type="match status" value="1"/>
</dbReference>
<dbReference type="RefSeq" id="WP_168451443.1">
    <property type="nucleotide sequence ID" value="NZ_JAAWWK010000006.1"/>
</dbReference>
<dbReference type="InterPro" id="IPR029001">
    <property type="entry name" value="ITPase-like_fam"/>
</dbReference>
<feature type="active site" description="Proton acceptor" evidence="4">
    <location>
        <position position="69"/>
    </location>
</feature>
<gene>
    <name evidence="5" type="ORF">HCU74_16070</name>
</gene>
<comment type="catalytic activity">
    <reaction evidence="4">
        <text>UTP + H2O = UMP + diphosphate + H(+)</text>
        <dbReference type="Rhea" id="RHEA:29395"/>
        <dbReference type="ChEBI" id="CHEBI:15377"/>
        <dbReference type="ChEBI" id="CHEBI:15378"/>
        <dbReference type="ChEBI" id="CHEBI:33019"/>
        <dbReference type="ChEBI" id="CHEBI:46398"/>
        <dbReference type="ChEBI" id="CHEBI:57865"/>
        <dbReference type="EC" id="3.6.1.9"/>
    </reaction>
</comment>
<dbReference type="NCBIfam" id="TIGR00172">
    <property type="entry name" value="maf"/>
    <property type="match status" value="1"/>
</dbReference>
<dbReference type="Gene3D" id="3.90.950.10">
    <property type="match status" value="1"/>
</dbReference>
<comment type="cofactor">
    <cofactor evidence="1 4">
        <name>a divalent metal cation</name>
        <dbReference type="ChEBI" id="CHEBI:60240"/>
    </cofactor>
</comment>
<evidence type="ECO:0000256" key="2">
    <source>
        <dbReference type="ARBA" id="ARBA00022801"/>
    </source>
</evidence>
<feature type="site" description="Important for substrate specificity" evidence="4">
    <location>
        <position position="70"/>
    </location>
</feature>
<comment type="catalytic activity">
    <reaction evidence="4">
        <text>dTTP + H2O = dTMP + diphosphate + H(+)</text>
        <dbReference type="Rhea" id="RHEA:28534"/>
        <dbReference type="ChEBI" id="CHEBI:15377"/>
        <dbReference type="ChEBI" id="CHEBI:15378"/>
        <dbReference type="ChEBI" id="CHEBI:33019"/>
        <dbReference type="ChEBI" id="CHEBI:37568"/>
        <dbReference type="ChEBI" id="CHEBI:63528"/>
        <dbReference type="EC" id="3.6.1.9"/>
    </reaction>
</comment>
<comment type="similarity">
    <text evidence="4">Belongs to the Maf family. YhdE subfamily.</text>
</comment>
<keyword evidence="4" id="KW-0963">Cytoplasm</keyword>
<proteinExistence type="inferred from homology"/>
<organism evidence="5 6">
    <name type="scientific">Spongiibacter thalassae</name>
    <dbReference type="NCBI Taxonomy" id="2721624"/>
    <lineage>
        <taxon>Bacteria</taxon>
        <taxon>Pseudomonadati</taxon>
        <taxon>Pseudomonadota</taxon>
        <taxon>Gammaproteobacteria</taxon>
        <taxon>Cellvibrionales</taxon>
        <taxon>Spongiibacteraceae</taxon>
        <taxon>Spongiibacter</taxon>
    </lineage>
</organism>
<accession>A0ABX1GIX0</accession>
<keyword evidence="2 4" id="KW-0378">Hydrolase</keyword>
<evidence type="ECO:0000313" key="6">
    <source>
        <dbReference type="Proteomes" id="UP000765845"/>
    </source>
</evidence>
<dbReference type="EMBL" id="JAAWWK010000006">
    <property type="protein sequence ID" value="NKI18926.1"/>
    <property type="molecule type" value="Genomic_DNA"/>
</dbReference>
<evidence type="ECO:0000256" key="4">
    <source>
        <dbReference type="HAMAP-Rule" id="MF_00528"/>
    </source>
</evidence>
<dbReference type="EC" id="3.6.1.9" evidence="4"/>
<dbReference type="CDD" id="cd00555">
    <property type="entry name" value="Maf"/>
    <property type="match status" value="1"/>
</dbReference>
<comment type="subcellular location">
    <subcellularLocation>
        <location evidence="4">Cytoplasm</location>
    </subcellularLocation>
</comment>
<protein>
    <recommendedName>
        <fullName evidence="4">dTTP/UTP pyrophosphatase</fullName>
        <shortName evidence="4">dTTPase/UTPase</shortName>
        <ecNumber evidence="4">3.6.1.9</ecNumber>
    </recommendedName>
    <alternativeName>
        <fullName evidence="4">Nucleoside triphosphate pyrophosphatase</fullName>
    </alternativeName>
    <alternativeName>
        <fullName evidence="4">Nucleotide pyrophosphatase</fullName>
        <shortName evidence="4">Nucleotide PPase</shortName>
    </alternativeName>
</protein>
<dbReference type="PANTHER" id="PTHR43213">
    <property type="entry name" value="BIFUNCTIONAL DTTP/UTP PYROPHOSPHATASE/METHYLTRANSFERASE PROTEIN-RELATED"/>
    <property type="match status" value="1"/>
</dbReference>
<sequence>MRLILASSSPRRADLLQQIGLRFTVRAANIDESVLPGEAPNAYVARMAIAKGREVSRLCAADDCVLAADTAVIVDGRILGKPSSRGDAAMMLRRLSGRSHEVMTAVSVHYGEALRVAISKTEVFFASLSDAEINNYLNTGEADDKAGGYGIQGHAACFVQRIHGSYSGVVGLPLYETVDLLKQVGFSR</sequence>
<dbReference type="Pfam" id="PF02545">
    <property type="entry name" value="Maf"/>
    <property type="match status" value="1"/>
</dbReference>
<comment type="caution">
    <text evidence="5">The sequence shown here is derived from an EMBL/GenBank/DDBJ whole genome shotgun (WGS) entry which is preliminary data.</text>
</comment>
<comment type="caution">
    <text evidence="4">Lacks conserved residue(s) required for the propagation of feature annotation.</text>
</comment>
<evidence type="ECO:0000256" key="3">
    <source>
        <dbReference type="ARBA" id="ARBA00023080"/>
    </source>
</evidence>
<dbReference type="SUPFAM" id="SSF52972">
    <property type="entry name" value="ITPase-like"/>
    <property type="match status" value="1"/>
</dbReference>
<dbReference type="PANTHER" id="PTHR43213:SF5">
    <property type="entry name" value="BIFUNCTIONAL DTTP_UTP PYROPHOSPHATASE_METHYLTRANSFERASE PROTEIN-RELATED"/>
    <property type="match status" value="1"/>
</dbReference>
<feature type="site" description="Important for substrate specificity" evidence="4">
    <location>
        <position position="152"/>
    </location>
</feature>
<dbReference type="Proteomes" id="UP000765845">
    <property type="component" value="Unassembled WGS sequence"/>
</dbReference>
<dbReference type="InterPro" id="IPR003697">
    <property type="entry name" value="Maf-like"/>
</dbReference>
<evidence type="ECO:0000313" key="5">
    <source>
        <dbReference type="EMBL" id="NKI18926.1"/>
    </source>
</evidence>
<comment type="function">
    <text evidence="4">Nucleoside triphosphate pyrophosphatase that hydrolyzes dTTP and UTP. May have a dual role in cell division arrest and in preventing the incorporation of modified nucleotides into cellular nucleic acids.</text>
</comment>
<dbReference type="PIRSF" id="PIRSF006305">
    <property type="entry name" value="Maf"/>
    <property type="match status" value="1"/>
</dbReference>
<feature type="site" description="Important for substrate specificity" evidence="4">
    <location>
        <position position="11"/>
    </location>
</feature>
<evidence type="ECO:0000256" key="1">
    <source>
        <dbReference type="ARBA" id="ARBA00001968"/>
    </source>
</evidence>